<dbReference type="InterPro" id="IPR006620">
    <property type="entry name" value="Pro_4_hyd_alph"/>
</dbReference>
<evidence type="ECO:0000256" key="3">
    <source>
        <dbReference type="ARBA" id="ARBA00022964"/>
    </source>
</evidence>
<dbReference type="Pfam" id="PF13640">
    <property type="entry name" value="2OG-FeII_Oxy_3"/>
    <property type="match status" value="1"/>
</dbReference>
<evidence type="ECO:0000259" key="6">
    <source>
        <dbReference type="PROSITE" id="PS51471"/>
    </source>
</evidence>
<evidence type="ECO:0000313" key="7">
    <source>
        <dbReference type="EMBL" id="KAK4033729.1"/>
    </source>
</evidence>
<comment type="cofactor">
    <cofactor evidence="1">
        <name>L-ascorbate</name>
        <dbReference type="ChEBI" id="CHEBI:38290"/>
    </cofactor>
</comment>
<dbReference type="PANTHER" id="PTHR33099">
    <property type="entry name" value="FE2OG DIOXYGENASE DOMAIN-CONTAINING PROTEIN"/>
    <property type="match status" value="1"/>
</dbReference>
<keyword evidence="8" id="KW-1185">Reference proteome</keyword>
<organism evidence="7 8">
    <name type="scientific">Parachaetomium inaequale</name>
    <dbReference type="NCBI Taxonomy" id="2588326"/>
    <lineage>
        <taxon>Eukaryota</taxon>
        <taxon>Fungi</taxon>
        <taxon>Dikarya</taxon>
        <taxon>Ascomycota</taxon>
        <taxon>Pezizomycotina</taxon>
        <taxon>Sordariomycetes</taxon>
        <taxon>Sordariomycetidae</taxon>
        <taxon>Sordariales</taxon>
        <taxon>Chaetomiaceae</taxon>
        <taxon>Parachaetomium</taxon>
    </lineage>
</organism>
<dbReference type="EMBL" id="MU854513">
    <property type="protein sequence ID" value="KAK4033729.1"/>
    <property type="molecule type" value="Genomic_DNA"/>
</dbReference>
<reference evidence="8" key="1">
    <citation type="journal article" date="2023" name="Mol. Phylogenet. Evol.">
        <title>Genome-scale phylogeny and comparative genomics of the fungal order Sordariales.</title>
        <authorList>
            <person name="Hensen N."/>
            <person name="Bonometti L."/>
            <person name="Westerberg I."/>
            <person name="Brannstrom I.O."/>
            <person name="Guillou S."/>
            <person name="Cros-Aarteil S."/>
            <person name="Calhoun S."/>
            <person name="Haridas S."/>
            <person name="Kuo A."/>
            <person name="Mondo S."/>
            <person name="Pangilinan J."/>
            <person name="Riley R."/>
            <person name="LaButti K."/>
            <person name="Andreopoulos B."/>
            <person name="Lipzen A."/>
            <person name="Chen C."/>
            <person name="Yan M."/>
            <person name="Daum C."/>
            <person name="Ng V."/>
            <person name="Clum A."/>
            <person name="Steindorff A."/>
            <person name="Ohm R.A."/>
            <person name="Martin F."/>
            <person name="Silar P."/>
            <person name="Natvig D.O."/>
            <person name="Lalanne C."/>
            <person name="Gautier V."/>
            <person name="Ament-Velasquez S.L."/>
            <person name="Kruys A."/>
            <person name="Hutchinson M.I."/>
            <person name="Powell A.J."/>
            <person name="Barry K."/>
            <person name="Miller A.N."/>
            <person name="Grigoriev I.V."/>
            <person name="Debuchy R."/>
            <person name="Gladieux P."/>
            <person name="Hiltunen Thoren M."/>
            <person name="Johannesson H."/>
        </authorList>
    </citation>
    <scope>NUCLEOTIDE SEQUENCE [LARGE SCALE GENOMIC DNA]</scope>
    <source>
        <strain evidence="8">CBS 284.82</strain>
    </source>
</reference>
<dbReference type="GO" id="GO:0051213">
    <property type="term" value="F:dioxygenase activity"/>
    <property type="evidence" value="ECO:0007669"/>
    <property type="project" value="UniProtKB-KW"/>
</dbReference>
<sequence>MNVSELLVNSVPETGAASNPGNAGAIPRGVMVDIRKALDDIQTPGSFSAIGGLAEHRFADRLGLHVEGVGDIAMPLQEEQARQLIAQCRQAPYGKGSEAPVDTSVRNTWELDASQLEFRSAAWAKTLDHCVEFTAKSLGISSPIVAELYKMLIYEKGAMFKAHTDNTSTEKIPGMFGTLVICLPLPHTGGDLVVRHRGLQKTLQTSVTQPSVLCWYSDVHHEVLPVTSGYRWVLTYNLAISPDLVRPTAALLQPDTGKLQQSLGRWLEHVGTQSEESEKAKRDVPHLYYLLAHEYSEASIALRALKTTDLARLQHDEDDEDEDGPGARHELDHVYETSVSIKKLVDLDGSLLRSALDIDDHDLLDNLISDCVDPLKGVDDRNEEYQGYMGNSGSTATHWYRTAATVLVPRSSTEKFLTRDLDSRGAQSMLRYYAAKCLDPKSAQRQPAEEYMHRLASRAWEPDSRGWSKCSPDVGTVIEVLKAAIASGGYDLFNNVVAWAGTDAVLARTFTLVRNLALAGRLDVSEVKKSMLDSLSKRHVANWSDYLELLCPSEKESSADLDEMAAEIVNQAVKRLEGDLKSGILQENDGFAFMLMIQRRQDYDLFKTCVLPDLEASTSTAPFVLGALQVLDTCTSDSKSFPQAETLEIVKSLSKSVISTMDITKLRTKQTLQAEERRTHGHKTPPTQLAQVIDPATLAELFQISFEHAWDDLLMALSLKIAAQAPSILASEFNFLWIPFLEHLIGFLHSSPTTTTTPPSPRYKQLTLSLLESYLTSSVGREPAPSASLTLPAVHCSSGACSDCPGLNGFLESPDRRTARFQVGKARRTHLQRVLGSLGGMVTLATEQGGRSETLVVTKVGGKSQRHRRATRLEDLDEEGGLRWVIGEEEYERILGMGFLRRGGEVLGAAVTAGVAGVKRSAEEAGMGGY</sequence>
<comment type="caution">
    <text evidence="7">The sequence shown here is derived from an EMBL/GenBank/DDBJ whole genome shotgun (WGS) entry which is preliminary data.</text>
</comment>
<keyword evidence="5" id="KW-0408">Iron</keyword>
<dbReference type="InterPro" id="IPR005123">
    <property type="entry name" value="Oxoglu/Fe-dep_dioxygenase_dom"/>
</dbReference>
<proteinExistence type="predicted"/>
<keyword evidence="4" id="KW-0560">Oxidoreductase</keyword>
<keyword evidence="3" id="KW-0223">Dioxygenase</keyword>
<evidence type="ECO:0000256" key="5">
    <source>
        <dbReference type="ARBA" id="ARBA00023004"/>
    </source>
</evidence>
<dbReference type="GO" id="GO:0031418">
    <property type="term" value="F:L-ascorbic acid binding"/>
    <property type="evidence" value="ECO:0007669"/>
    <property type="project" value="InterPro"/>
</dbReference>
<dbReference type="Proteomes" id="UP001303115">
    <property type="component" value="Unassembled WGS sequence"/>
</dbReference>
<gene>
    <name evidence="7" type="ORF">C8A01DRAFT_39815</name>
</gene>
<dbReference type="AlphaFoldDB" id="A0AAN6P8K8"/>
<name>A0AAN6P8K8_9PEZI</name>
<evidence type="ECO:0000256" key="2">
    <source>
        <dbReference type="ARBA" id="ARBA00022723"/>
    </source>
</evidence>
<accession>A0AAN6P8K8</accession>
<dbReference type="GO" id="GO:0016705">
    <property type="term" value="F:oxidoreductase activity, acting on paired donors, with incorporation or reduction of molecular oxygen"/>
    <property type="evidence" value="ECO:0007669"/>
    <property type="project" value="InterPro"/>
</dbReference>
<evidence type="ECO:0000256" key="1">
    <source>
        <dbReference type="ARBA" id="ARBA00001961"/>
    </source>
</evidence>
<dbReference type="PROSITE" id="PS51471">
    <property type="entry name" value="FE2OG_OXY"/>
    <property type="match status" value="1"/>
</dbReference>
<evidence type="ECO:0000256" key="4">
    <source>
        <dbReference type="ARBA" id="ARBA00023002"/>
    </source>
</evidence>
<keyword evidence="2" id="KW-0479">Metal-binding</keyword>
<dbReference type="InterPro" id="IPR044862">
    <property type="entry name" value="Pro_4_hyd_alph_FE2OG_OXY"/>
</dbReference>
<dbReference type="GO" id="GO:0005506">
    <property type="term" value="F:iron ion binding"/>
    <property type="evidence" value="ECO:0007669"/>
    <property type="project" value="InterPro"/>
</dbReference>
<dbReference type="Gene3D" id="2.60.120.620">
    <property type="entry name" value="q2cbj1_9rhob like domain"/>
    <property type="match status" value="1"/>
</dbReference>
<dbReference type="PANTHER" id="PTHR33099:SF7">
    <property type="entry name" value="MYND-TYPE DOMAIN-CONTAINING PROTEIN"/>
    <property type="match status" value="1"/>
</dbReference>
<protein>
    <recommendedName>
        <fullName evidence="6">Fe2OG dioxygenase domain-containing protein</fullName>
    </recommendedName>
</protein>
<feature type="domain" description="Fe2OG dioxygenase" evidence="6">
    <location>
        <begin position="139"/>
        <end position="240"/>
    </location>
</feature>
<dbReference type="SMART" id="SM00702">
    <property type="entry name" value="P4Hc"/>
    <property type="match status" value="1"/>
</dbReference>
<evidence type="ECO:0000313" key="8">
    <source>
        <dbReference type="Proteomes" id="UP001303115"/>
    </source>
</evidence>